<dbReference type="Pfam" id="PF11361">
    <property type="entry name" value="DUF3159"/>
    <property type="match status" value="2"/>
</dbReference>
<feature type="region of interest" description="Disordered" evidence="1">
    <location>
        <begin position="182"/>
        <end position="223"/>
    </location>
</feature>
<feature type="transmembrane region" description="Helical" evidence="2">
    <location>
        <begin position="246"/>
        <end position="269"/>
    </location>
</feature>
<feature type="compositionally biased region" description="Low complexity" evidence="1">
    <location>
        <begin position="183"/>
        <end position="223"/>
    </location>
</feature>
<dbReference type="Proteomes" id="UP000035265">
    <property type="component" value="Unassembled WGS sequence"/>
</dbReference>
<feature type="region of interest" description="Disordered" evidence="1">
    <location>
        <begin position="1"/>
        <end position="28"/>
    </location>
</feature>
<feature type="transmembrane region" description="Helical" evidence="2">
    <location>
        <begin position="281"/>
        <end position="299"/>
    </location>
</feature>
<keyword evidence="2" id="KW-0812">Transmembrane</keyword>
<accession>A0A0H2KGT7</accession>
<feature type="transmembrane region" description="Helical" evidence="2">
    <location>
        <begin position="117"/>
        <end position="134"/>
    </location>
</feature>
<organism evidence="3 4">
    <name type="scientific">Cellulosimicrobium funkei</name>
    <dbReference type="NCBI Taxonomy" id="264251"/>
    <lineage>
        <taxon>Bacteria</taxon>
        <taxon>Bacillati</taxon>
        <taxon>Actinomycetota</taxon>
        <taxon>Actinomycetes</taxon>
        <taxon>Micrococcales</taxon>
        <taxon>Promicromonosporaceae</taxon>
        <taxon>Cellulosimicrobium</taxon>
    </lineage>
</organism>
<evidence type="ECO:0000313" key="3">
    <source>
        <dbReference type="EMBL" id="KLN32870.1"/>
    </source>
</evidence>
<dbReference type="RefSeq" id="WP_082141556.1">
    <property type="nucleotide sequence ID" value="NZ_JNBQ01000060.1"/>
</dbReference>
<name>A0A0H2KGT7_9MICO</name>
<feature type="transmembrane region" description="Helical" evidence="2">
    <location>
        <begin position="92"/>
        <end position="110"/>
    </location>
</feature>
<dbReference type="STRING" id="264251.FB00_20665"/>
<feature type="compositionally biased region" description="Low complexity" evidence="1">
    <location>
        <begin position="1"/>
        <end position="24"/>
    </location>
</feature>
<sequence length="312" mass="32288">MTSSSDASGGPADGRPGPGRAPEGLAHDADVAETVVDDVTAPEDGRARGVRALAGQEFSVADAIGGVRGLVESVAPGLVFVVVYVATTNLQWALVTSVAAALVAVAARLIQRTPVTQAFGGLLGVGIGVIWAWRSGEAQDYFAWGLWTNAAYLVALLVSVLARWPLVGLVVEGFRSGFGAGAASGSAGTTTDPSPDAVDAADSSAEPRPAAATPAGTPVDAGAAEPGAFARWARTWRSDRTLMRRYTAATWLWIGLFAARLAVQVPLYLDGDVGWLGTARLVMGIPLWALVLWLTWILVRRPHAAAPSQPTA</sequence>
<comment type="caution">
    <text evidence="3">The sequence shown here is derived from an EMBL/GenBank/DDBJ whole genome shotgun (WGS) entry which is preliminary data.</text>
</comment>
<keyword evidence="2" id="KW-1133">Transmembrane helix</keyword>
<feature type="transmembrane region" description="Helical" evidence="2">
    <location>
        <begin position="146"/>
        <end position="166"/>
    </location>
</feature>
<keyword evidence="2" id="KW-0472">Membrane</keyword>
<evidence type="ECO:0000313" key="4">
    <source>
        <dbReference type="Proteomes" id="UP000035265"/>
    </source>
</evidence>
<dbReference type="AlphaFoldDB" id="A0A0H2KGT7"/>
<evidence type="ECO:0000256" key="1">
    <source>
        <dbReference type="SAM" id="MobiDB-lite"/>
    </source>
</evidence>
<evidence type="ECO:0008006" key="5">
    <source>
        <dbReference type="Google" id="ProtNLM"/>
    </source>
</evidence>
<protein>
    <recommendedName>
        <fullName evidence="5">DUF3159 domain-containing protein</fullName>
    </recommendedName>
</protein>
<gene>
    <name evidence="3" type="ORF">FB00_20665</name>
</gene>
<proteinExistence type="predicted"/>
<dbReference type="EMBL" id="JNBQ01000060">
    <property type="protein sequence ID" value="KLN32870.1"/>
    <property type="molecule type" value="Genomic_DNA"/>
</dbReference>
<reference evidence="3 4" key="1">
    <citation type="submission" date="2014-05" db="EMBL/GenBank/DDBJ databases">
        <title>Cellulosimicrobium funkei U11 genome.</title>
        <authorList>
            <person name="Hu C."/>
            <person name="Gong Y."/>
            <person name="Wan W."/>
            <person name="Jiang M."/>
        </authorList>
    </citation>
    <scope>NUCLEOTIDE SEQUENCE [LARGE SCALE GENOMIC DNA]</scope>
    <source>
        <strain evidence="3 4">U11</strain>
    </source>
</reference>
<dbReference type="PATRIC" id="fig|264251.5.peg.4188"/>
<keyword evidence="4" id="KW-1185">Reference proteome</keyword>
<evidence type="ECO:0000256" key="2">
    <source>
        <dbReference type="SAM" id="Phobius"/>
    </source>
</evidence>
<dbReference type="InterPro" id="IPR016566">
    <property type="entry name" value="UCP010219"/>
</dbReference>